<evidence type="ECO:0000313" key="8">
    <source>
        <dbReference type="EMBL" id="EFW06011.1"/>
    </source>
</evidence>
<feature type="active site" description="Charge relay system" evidence="5">
    <location>
        <position position="326"/>
    </location>
</feature>
<evidence type="ECO:0000256" key="6">
    <source>
        <dbReference type="RuleBase" id="RU003355"/>
    </source>
</evidence>
<evidence type="ECO:0000256" key="4">
    <source>
        <dbReference type="ARBA" id="ARBA00022825"/>
    </source>
</evidence>
<reference evidence="8 9" key="1">
    <citation type="submission" date="2010-12" db="EMBL/GenBank/DDBJ databases">
        <title>The Genome Sequence of Coprobacillus sp. strain 29_1.</title>
        <authorList>
            <consortium name="The Broad Institute Genome Sequencing Platform"/>
            <person name="Earl A."/>
            <person name="Ward D."/>
            <person name="Feldgarden M."/>
            <person name="Gevers D."/>
            <person name="Daigneault M."/>
            <person name="Sibley C.D."/>
            <person name="White A."/>
            <person name="Strauss J."/>
            <person name="Allen-Vercoe E."/>
            <person name="Young S.K."/>
            <person name="Zeng Q."/>
            <person name="Gargeya S."/>
            <person name="Fitzgerald M."/>
            <person name="Haas B."/>
            <person name="Abouelleil A."/>
            <person name="Alvarado L."/>
            <person name="Arachchi H.M."/>
            <person name="Berlin A."/>
            <person name="Brown A."/>
            <person name="Chapman S.B."/>
            <person name="Chen Z."/>
            <person name="Dunbar C."/>
            <person name="Freedman E."/>
            <person name="Gearin G."/>
            <person name="Gellesch M."/>
            <person name="Goldberg J."/>
            <person name="Griggs A."/>
            <person name="Gujja S."/>
            <person name="Heilman E."/>
            <person name="Heiman D."/>
            <person name="Howarth C."/>
            <person name="Larson L."/>
            <person name="Lui A."/>
            <person name="MacDonald P.J.P."/>
            <person name="Mehta T."/>
            <person name="Montmayeur A."/>
            <person name="Murphy C."/>
            <person name="Neiman D."/>
            <person name="Pearson M."/>
            <person name="Priest M."/>
            <person name="Roberts A."/>
            <person name="Saif S."/>
            <person name="Shea T."/>
            <person name="Shenoy N."/>
            <person name="Sisk P."/>
            <person name="Stolte C."/>
            <person name="Sykes S."/>
            <person name="White J."/>
            <person name="Yandava C."/>
            <person name="Nusbaum C."/>
            <person name="Birren B."/>
        </authorList>
    </citation>
    <scope>NUCLEOTIDE SEQUENCE [LARGE SCALE GENOMIC DNA]</scope>
    <source>
        <strain evidence="8 9">29_1</strain>
    </source>
</reference>
<dbReference type="InterPro" id="IPR023828">
    <property type="entry name" value="Peptidase_S8_Ser-AS"/>
</dbReference>
<dbReference type="PANTHER" id="PTHR43806:SF11">
    <property type="entry name" value="CEREVISIN-RELATED"/>
    <property type="match status" value="1"/>
</dbReference>
<evidence type="ECO:0000259" key="7">
    <source>
        <dbReference type="Pfam" id="PF00082"/>
    </source>
</evidence>
<feature type="active site" description="Charge relay system" evidence="5">
    <location>
        <position position="174"/>
    </location>
</feature>
<gene>
    <name evidence="8" type="ORF">HMPREF9488_00650</name>
</gene>
<dbReference type="STRING" id="100884.GCA_000269565_01057"/>
<dbReference type="InterPro" id="IPR015500">
    <property type="entry name" value="Peptidase_S8_subtilisin-rel"/>
</dbReference>
<dbReference type="InterPro" id="IPR034204">
    <property type="entry name" value="PfSUB1-like_cat_dom"/>
</dbReference>
<dbReference type="RefSeq" id="WP_008787766.1">
    <property type="nucleotide sequence ID" value="NZ_AKCB01000001.1"/>
</dbReference>
<dbReference type="HOGENOM" id="CLU_011263_15_6_9"/>
<dbReference type="PROSITE" id="PS00137">
    <property type="entry name" value="SUBTILASE_HIS"/>
    <property type="match status" value="1"/>
</dbReference>
<dbReference type="AlphaFoldDB" id="E7G7D6"/>
<proteinExistence type="inferred from homology"/>
<name>E7G7D6_9FIRM</name>
<evidence type="ECO:0000256" key="3">
    <source>
        <dbReference type="ARBA" id="ARBA00022801"/>
    </source>
</evidence>
<keyword evidence="9" id="KW-1185">Reference proteome</keyword>
<dbReference type="GeneID" id="78228939"/>
<comment type="similarity">
    <text evidence="1 5 6">Belongs to the peptidase S8 family.</text>
</comment>
<dbReference type="PANTHER" id="PTHR43806">
    <property type="entry name" value="PEPTIDASE S8"/>
    <property type="match status" value="1"/>
</dbReference>
<evidence type="ECO:0000256" key="2">
    <source>
        <dbReference type="ARBA" id="ARBA00022670"/>
    </source>
</evidence>
<dbReference type="PRINTS" id="PR00723">
    <property type="entry name" value="SUBTILISIN"/>
</dbReference>
<dbReference type="InterPro" id="IPR023827">
    <property type="entry name" value="Peptidase_S8_Asp-AS"/>
</dbReference>
<evidence type="ECO:0000256" key="1">
    <source>
        <dbReference type="ARBA" id="ARBA00011073"/>
    </source>
</evidence>
<protein>
    <submittedName>
        <fullName evidence="8">Peptidase</fullName>
    </submittedName>
</protein>
<dbReference type="SUPFAM" id="SSF52743">
    <property type="entry name" value="Subtilisin-like"/>
    <property type="match status" value="1"/>
</dbReference>
<dbReference type="PROSITE" id="PS51892">
    <property type="entry name" value="SUBTILASE"/>
    <property type="match status" value="1"/>
</dbReference>
<keyword evidence="2 5" id="KW-0645">Protease</keyword>
<dbReference type="Proteomes" id="UP000003157">
    <property type="component" value="Unassembled WGS sequence"/>
</dbReference>
<dbReference type="InterPro" id="IPR036852">
    <property type="entry name" value="Peptidase_S8/S53_dom_sf"/>
</dbReference>
<evidence type="ECO:0000313" key="9">
    <source>
        <dbReference type="Proteomes" id="UP000003157"/>
    </source>
</evidence>
<dbReference type="OrthoDB" id="9798386at2"/>
<dbReference type="GO" id="GO:0004252">
    <property type="term" value="F:serine-type endopeptidase activity"/>
    <property type="evidence" value="ECO:0007669"/>
    <property type="project" value="UniProtKB-UniRule"/>
</dbReference>
<dbReference type="InterPro" id="IPR022398">
    <property type="entry name" value="Peptidase_S8_His-AS"/>
</dbReference>
<comment type="caution">
    <text evidence="8">The sequence shown here is derived from an EMBL/GenBank/DDBJ whole genome shotgun (WGS) entry which is preliminary data.</text>
</comment>
<dbReference type="PROSITE" id="PS00138">
    <property type="entry name" value="SUBTILASE_SER"/>
    <property type="match status" value="1"/>
</dbReference>
<keyword evidence="3 5" id="KW-0378">Hydrolase</keyword>
<accession>E7G7D6</accession>
<dbReference type="Pfam" id="PF00082">
    <property type="entry name" value="Peptidase_S8"/>
    <property type="match status" value="1"/>
</dbReference>
<dbReference type="PROSITE" id="PS00136">
    <property type="entry name" value="SUBTILASE_ASP"/>
    <property type="match status" value="1"/>
</dbReference>
<dbReference type="EMBL" id="ADKX01000009">
    <property type="protein sequence ID" value="EFW06011.1"/>
    <property type="molecule type" value="Genomic_DNA"/>
</dbReference>
<dbReference type="InterPro" id="IPR000209">
    <property type="entry name" value="Peptidase_S8/S53_dom"/>
</dbReference>
<dbReference type="InterPro" id="IPR050131">
    <property type="entry name" value="Peptidase_S8_subtilisin-like"/>
</dbReference>
<dbReference type="GO" id="GO:0006508">
    <property type="term" value="P:proteolysis"/>
    <property type="evidence" value="ECO:0007669"/>
    <property type="project" value="UniProtKB-KW"/>
</dbReference>
<feature type="active site" description="Charge relay system" evidence="5">
    <location>
        <position position="133"/>
    </location>
</feature>
<dbReference type="CDD" id="cd07473">
    <property type="entry name" value="Peptidases_S8_Subtilisin_like"/>
    <property type="match status" value="1"/>
</dbReference>
<dbReference type="Gene3D" id="3.40.50.200">
    <property type="entry name" value="Peptidase S8/S53 domain"/>
    <property type="match status" value="1"/>
</dbReference>
<dbReference type="eggNOG" id="COG1404">
    <property type="taxonomic scope" value="Bacteria"/>
</dbReference>
<keyword evidence="4 5" id="KW-0720">Serine protease</keyword>
<organism evidence="8 9">
    <name type="scientific">Coprobacillus cateniformis</name>
    <dbReference type="NCBI Taxonomy" id="100884"/>
    <lineage>
        <taxon>Bacteria</taxon>
        <taxon>Bacillati</taxon>
        <taxon>Bacillota</taxon>
        <taxon>Erysipelotrichia</taxon>
        <taxon>Erysipelotrichales</taxon>
        <taxon>Coprobacillaceae</taxon>
        <taxon>Coprobacillus</taxon>
    </lineage>
</organism>
<feature type="domain" description="Peptidase S8/S53" evidence="7">
    <location>
        <begin position="125"/>
        <end position="360"/>
    </location>
</feature>
<sequence length="398" mass="43672">MYNDYKNQFVAGKVIVALDRSIDSMNNPEYDLSLILSQINYEKVEIIFHSKNNLGDIILIHLKDKTHLAVIDAIETLSTNPFVVYAEPDYIEEIFKLSNDPLYRELWGTQKVKASSAWDYTTGSSDIVVGVIDTGIDYNHPDIRENMWISPNREIYYGWNFADNNENSIDLDGHGTHVAGTIGAVGNNGIGITGICWDVKVVSMKFGLDVASAIASIDFANEFHIPILNASWGGRAYSQALKYAIEQYEGLFIAAAGNDGTNNDYNPVYPASYDCQNIISVAATTPYDNLARFSNYGVRNVDIAAPGTGILSLDLYGDYSPLNGTSMAAPHVAGAAALLKSYMPNISSLELKNIILSTATPIPQFIGKVLTGGILDVKTMFAFASTFKQTNDYNFKTQ</sequence>
<evidence type="ECO:0000256" key="5">
    <source>
        <dbReference type="PROSITE-ProRule" id="PRU01240"/>
    </source>
</evidence>